<evidence type="ECO:0000313" key="1">
    <source>
        <dbReference type="EMBL" id="RRT84161.1"/>
    </source>
</evidence>
<sequence length="79" mass="8804">MVRRGRAFVESLIPCSNGGRALVMKGAEEVENAEANSKYQEKAEGQMPRNFIRPVSTGFSSRYLRVGDFGLMQECSTKE</sequence>
<accession>A0A427B6R1</accession>
<reference evidence="1 2" key="1">
    <citation type="journal article" date="2014" name="Agronomy (Basel)">
        <title>A Draft Genome Sequence for Ensete ventricosum, the Drought-Tolerant Tree Against Hunger.</title>
        <authorList>
            <person name="Harrison J."/>
            <person name="Moore K.A."/>
            <person name="Paszkiewicz K."/>
            <person name="Jones T."/>
            <person name="Grant M."/>
            <person name="Ambacheew D."/>
            <person name="Muzemil S."/>
            <person name="Studholme D.J."/>
        </authorList>
    </citation>
    <scope>NUCLEOTIDE SEQUENCE [LARGE SCALE GENOMIC DNA]</scope>
</reference>
<protein>
    <submittedName>
        <fullName evidence="1">Uncharacterized protein</fullName>
    </submittedName>
</protein>
<dbReference type="EMBL" id="AMZH03000359">
    <property type="protein sequence ID" value="RRT84161.1"/>
    <property type="molecule type" value="Genomic_DNA"/>
</dbReference>
<name>A0A427B6R1_ENSVE</name>
<evidence type="ECO:0000313" key="2">
    <source>
        <dbReference type="Proteomes" id="UP000287651"/>
    </source>
</evidence>
<dbReference type="Proteomes" id="UP000287651">
    <property type="component" value="Unassembled WGS sequence"/>
</dbReference>
<gene>
    <name evidence="1" type="ORF">B296_00013619</name>
</gene>
<organism evidence="1 2">
    <name type="scientific">Ensete ventricosum</name>
    <name type="common">Abyssinian banana</name>
    <name type="synonym">Musa ensete</name>
    <dbReference type="NCBI Taxonomy" id="4639"/>
    <lineage>
        <taxon>Eukaryota</taxon>
        <taxon>Viridiplantae</taxon>
        <taxon>Streptophyta</taxon>
        <taxon>Embryophyta</taxon>
        <taxon>Tracheophyta</taxon>
        <taxon>Spermatophyta</taxon>
        <taxon>Magnoliopsida</taxon>
        <taxon>Liliopsida</taxon>
        <taxon>Zingiberales</taxon>
        <taxon>Musaceae</taxon>
        <taxon>Ensete</taxon>
    </lineage>
</organism>
<dbReference type="AlphaFoldDB" id="A0A427B6R1"/>
<comment type="caution">
    <text evidence="1">The sequence shown here is derived from an EMBL/GenBank/DDBJ whole genome shotgun (WGS) entry which is preliminary data.</text>
</comment>
<proteinExistence type="predicted"/>